<dbReference type="PANTHER" id="PTHR35357:SF8">
    <property type="entry name" value="OS01G0111000 PROTEIN"/>
    <property type="match status" value="1"/>
</dbReference>
<dbReference type="GeneID" id="120257199"/>
<feature type="domain" description="Pectinesterase inhibitor" evidence="5">
    <location>
        <begin position="33"/>
        <end position="183"/>
    </location>
</feature>
<evidence type="ECO:0000313" key="7">
    <source>
        <dbReference type="RefSeq" id="XP_039120704.1"/>
    </source>
</evidence>
<evidence type="ECO:0000256" key="2">
    <source>
        <dbReference type="ARBA" id="ARBA00023157"/>
    </source>
</evidence>
<dbReference type="FunFam" id="1.20.140.40:FF:000002">
    <property type="entry name" value="Putative invertase inhibitor"/>
    <property type="match status" value="1"/>
</dbReference>
<evidence type="ECO:0000313" key="6">
    <source>
        <dbReference type="Proteomes" id="UP001515500"/>
    </source>
</evidence>
<dbReference type="Proteomes" id="UP001515500">
    <property type="component" value="Unplaced"/>
</dbReference>
<dbReference type="InterPro" id="IPR006501">
    <property type="entry name" value="Pectinesterase_inhib_dom"/>
</dbReference>
<dbReference type="SMART" id="SM00856">
    <property type="entry name" value="PMEI"/>
    <property type="match status" value="1"/>
</dbReference>
<sequence>MKHSSSSTTISTILLSLLLLFLTIHLTRAGAIPNIQGYQATCKLAAVANPVINYDFCVLTFQSDPKSGDADTRGLARIAALISFNHYNDVTFNIQDLLGKSPDPATKFCLEQCMSLYKSMLDTLAEAMDAINLKHDETAKGLLKTATEAAKKCEAGFGKAGEASPLTQVNHDSVELSSMALTILGFAN</sequence>
<dbReference type="NCBIfam" id="TIGR01614">
    <property type="entry name" value="PME_inhib"/>
    <property type="match status" value="1"/>
</dbReference>
<evidence type="ECO:0000256" key="1">
    <source>
        <dbReference type="ARBA" id="ARBA00022729"/>
    </source>
</evidence>
<dbReference type="RefSeq" id="XP_039120704.1">
    <property type="nucleotide sequence ID" value="XM_039264770.1"/>
</dbReference>
<reference evidence="7" key="1">
    <citation type="submission" date="2025-08" db="UniProtKB">
        <authorList>
            <consortium name="RefSeq"/>
        </authorList>
    </citation>
    <scope>IDENTIFICATION</scope>
</reference>
<dbReference type="InterPro" id="IPR035513">
    <property type="entry name" value="Invertase/methylesterase_inhib"/>
</dbReference>
<evidence type="ECO:0000256" key="4">
    <source>
        <dbReference type="SAM" id="SignalP"/>
    </source>
</evidence>
<evidence type="ECO:0000256" key="3">
    <source>
        <dbReference type="ARBA" id="ARBA00038471"/>
    </source>
</evidence>
<dbReference type="Gene3D" id="1.20.140.40">
    <property type="entry name" value="Invertase/pectin methylesterase inhibitor family protein"/>
    <property type="match status" value="1"/>
</dbReference>
<evidence type="ECO:0000259" key="5">
    <source>
        <dbReference type="SMART" id="SM00856"/>
    </source>
</evidence>
<feature type="signal peptide" evidence="4">
    <location>
        <begin position="1"/>
        <end position="29"/>
    </location>
</feature>
<organism evidence="6 7">
    <name type="scientific">Dioscorea cayennensis subsp. rotundata</name>
    <name type="common">White Guinea yam</name>
    <name type="synonym">Dioscorea rotundata</name>
    <dbReference type="NCBI Taxonomy" id="55577"/>
    <lineage>
        <taxon>Eukaryota</taxon>
        <taxon>Viridiplantae</taxon>
        <taxon>Streptophyta</taxon>
        <taxon>Embryophyta</taxon>
        <taxon>Tracheophyta</taxon>
        <taxon>Spermatophyta</taxon>
        <taxon>Magnoliopsida</taxon>
        <taxon>Liliopsida</taxon>
        <taxon>Dioscoreales</taxon>
        <taxon>Dioscoreaceae</taxon>
        <taxon>Dioscorea</taxon>
    </lineage>
</organism>
<keyword evidence="2" id="KW-1015">Disulfide bond</keyword>
<dbReference type="SUPFAM" id="SSF101148">
    <property type="entry name" value="Plant invertase/pectin methylesterase inhibitor"/>
    <property type="match status" value="1"/>
</dbReference>
<comment type="similarity">
    <text evidence="3">Belongs to the PMEI family.</text>
</comment>
<dbReference type="PANTHER" id="PTHR35357">
    <property type="entry name" value="OS02G0537100 PROTEIN"/>
    <property type="match status" value="1"/>
</dbReference>
<accession>A0AB40B1W3</accession>
<feature type="chain" id="PRO_5044234057" evidence="4">
    <location>
        <begin position="30"/>
        <end position="188"/>
    </location>
</feature>
<dbReference type="GO" id="GO:0004857">
    <property type="term" value="F:enzyme inhibitor activity"/>
    <property type="evidence" value="ECO:0007669"/>
    <property type="project" value="InterPro"/>
</dbReference>
<keyword evidence="1 4" id="KW-0732">Signal</keyword>
<protein>
    <submittedName>
        <fullName evidence="7">Invertase inhibitor</fullName>
    </submittedName>
</protein>
<gene>
    <name evidence="7" type="primary">LOC120257199</name>
</gene>
<proteinExistence type="inferred from homology"/>
<name>A0AB40B1W3_DIOCR</name>
<dbReference type="InterPro" id="IPR034088">
    <property type="entry name" value="Pla_a_1-like"/>
</dbReference>
<keyword evidence="6" id="KW-1185">Reference proteome</keyword>
<dbReference type="GO" id="GO:0005576">
    <property type="term" value="C:extracellular region"/>
    <property type="evidence" value="ECO:0007669"/>
    <property type="project" value="UniProtKB-ARBA"/>
</dbReference>
<dbReference type="Pfam" id="PF04043">
    <property type="entry name" value="PMEI"/>
    <property type="match status" value="1"/>
</dbReference>
<dbReference type="AlphaFoldDB" id="A0AB40B1W3"/>
<dbReference type="CDD" id="cd15795">
    <property type="entry name" value="PMEI-Pla_a_1_like"/>
    <property type="match status" value="1"/>
</dbReference>